<accession>A0ABQ5JYI9</accession>
<dbReference type="SUPFAM" id="SSF52172">
    <property type="entry name" value="CheY-like"/>
    <property type="match status" value="1"/>
</dbReference>
<evidence type="ECO:0000256" key="1">
    <source>
        <dbReference type="ARBA" id="ARBA00022741"/>
    </source>
</evidence>
<dbReference type="Gene3D" id="3.40.50.2300">
    <property type="match status" value="1"/>
</dbReference>
<keyword evidence="1" id="KW-0547">Nucleotide-binding</keyword>
<dbReference type="InterPro" id="IPR027417">
    <property type="entry name" value="P-loop_NTPase"/>
</dbReference>
<organism evidence="5 6">
    <name type="scientific">Aduncisulcus paluster</name>
    <dbReference type="NCBI Taxonomy" id="2918883"/>
    <lineage>
        <taxon>Eukaryota</taxon>
        <taxon>Metamonada</taxon>
        <taxon>Carpediemonas-like organisms</taxon>
        <taxon>Aduncisulcus</taxon>
    </lineage>
</organism>
<reference evidence="5" key="1">
    <citation type="submission" date="2022-03" db="EMBL/GenBank/DDBJ databases">
        <title>Draft genome sequence of Aduncisulcus paluster, a free-living microaerophilic Fornicata.</title>
        <authorList>
            <person name="Yuyama I."/>
            <person name="Kume K."/>
            <person name="Tamura T."/>
            <person name="Inagaki Y."/>
            <person name="Hashimoto T."/>
        </authorList>
    </citation>
    <scope>NUCLEOTIDE SEQUENCE</scope>
    <source>
        <strain evidence="5">NY0171</strain>
    </source>
</reference>
<dbReference type="PROSITE" id="PS00675">
    <property type="entry name" value="SIGMA54_INTERACT_1"/>
    <property type="match status" value="1"/>
</dbReference>
<sequence length="98" mass="11246">SAVQAMKAGAMEYITKPFDLDEMEVQLDRAFNQYQMNRKIQLIEDEREKEKQSIITENEEMLKVLEDVKRLAALDDVTVLITGETGTGKELIADYIFS</sequence>
<dbReference type="Pfam" id="PF00158">
    <property type="entry name" value="Sigma54_activat"/>
    <property type="match status" value="1"/>
</dbReference>
<dbReference type="Gene3D" id="3.40.50.300">
    <property type="entry name" value="P-loop containing nucleotide triphosphate hydrolases"/>
    <property type="match status" value="1"/>
</dbReference>
<gene>
    <name evidence="5" type="ORF">ADUPG1_004384</name>
</gene>
<dbReference type="InterPro" id="IPR001789">
    <property type="entry name" value="Sig_transdc_resp-reg_receiver"/>
</dbReference>
<evidence type="ECO:0000313" key="6">
    <source>
        <dbReference type="Proteomes" id="UP001057375"/>
    </source>
</evidence>
<name>A0ABQ5JYI9_9EUKA</name>
<dbReference type="PANTHER" id="PTHR32071:SF119">
    <property type="entry name" value="SIGMA L-DEPENDENT TRANSCRIPTIONAL REGULATOR YPLP-RELATED"/>
    <property type="match status" value="1"/>
</dbReference>
<keyword evidence="6" id="KW-1185">Reference proteome</keyword>
<dbReference type="PANTHER" id="PTHR32071">
    <property type="entry name" value="TRANSCRIPTIONAL REGULATORY PROTEIN"/>
    <property type="match status" value="1"/>
</dbReference>
<comment type="caution">
    <text evidence="3">Lacks conserved residue(s) required for the propagation of feature annotation.</text>
</comment>
<evidence type="ECO:0000259" key="4">
    <source>
        <dbReference type="PROSITE" id="PS50110"/>
    </source>
</evidence>
<feature type="non-terminal residue" evidence="5">
    <location>
        <position position="98"/>
    </location>
</feature>
<feature type="non-terminal residue" evidence="5">
    <location>
        <position position="1"/>
    </location>
</feature>
<evidence type="ECO:0000256" key="3">
    <source>
        <dbReference type="PROSITE-ProRule" id="PRU00169"/>
    </source>
</evidence>
<dbReference type="EMBL" id="BQXS01006498">
    <property type="protein sequence ID" value="GKT20166.1"/>
    <property type="molecule type" value="Genomic_DNA"/>
</dbReference>
<evidence type="ECO:0000313" key="5">
    <source>
        <dbReference type="EMBL" id="GKT20166.1"/>
    </source>
</evidence>
<keyword evidence="2" id="KW-0067">ATP-binding</keyword>
<comment type="caution">
    <text evidence="5">The sequence shown here is derived from an EMBL/GenBank/DDBJ whole genome shotgun (WGS) entry which is preliminary data.</text>
</comment>
<dbReference type="InterPro" id="IPR011006">
    <property type="entry name" value="CheY-like_superfamily"/>
</dbReference>
<feature type="domain" description="Response regulatory" evidence="4">
    <location>
        <begin position="1"/>
        <end position="31"/>
    </location>
</feature>
<evidence type="ECO:0000256" key="2">
    <source>
        <dbReference type="ARBA" id="ARBA00022840"/>
    </source>
</evidence>
<proteinExistence type="predicted"/>
<protein>
    <submittedName>
        <fullName evidence="5">Sigma-54-dependent Fis family transcriptional regulator</fullName>
    </submittedName>
</protein>
<dbReference type="PROSITE" id="PS50110">
    <property type="entry name" value="RESPONSE_REGULATORY"/>
    <property type="match status" value="1"/>
</dbReference>
<dbReference type="Proteomes" id="UP001057375">
    <property type="component" value="Unassembled WGS sequence"/>
</dbReference>
<dbReference type="InterPro" id="IPR025662">
    <property type="entry name" value="Sigma_54_int_dom_ATP-bd_1"/>
</dbReference>
<dbReference type="InterPro" id="IPR002078">
    <property type="entry name" value="Sigma_54_int"/>
</dbReference>